<accession>A0A9P4QD22</accession>
<comment type="subcellular location">
    <subcellularLocation>
        <location evidence="2">Membrane</location>
    </subcellularLocation>
</comment>
<keyword evidence="10 13" id="KW-0408">Iron</keyword>
<dbReference type="SUPFAM" id="SSF48264">
    <property type="entry name" value="Cytochrome P450"/>
    <property type="match status" value="1"/>
</dbReference>
<feature type="transmembrane region" description="Helical" evidence="14">
    <location>
        <begin position="57"/>
        <end position="82"/>
    </location>
</feature>
<feature type="binding site" description="axial binding residue" evidence="13">
    <location>
        <position position="482"/>
    </location>
    <ligand>
        <name>heme</name>
        <dbReference type="ChEBI" id="CHEBI:30413"/>
    </ligand>
    <ligandPart>
        <name>Fe</name>
        <dbReference type="ChEBI" id="CHEBI:18248"/>
    </ligandPart>
</feature>
<keyword evidence="9" id="KW-0560">Oxidoreductase</keyword>
<dbReference type="FunFam" id="1.10.630.10:FF:000063">
    <property type="entry name" value="Cytochrome P450 monooxygenase"/>
    <property type="match status" value="1"/>
</dbReference>
<dbReference type="GO" id="GO:0016705">
    <property type="term" value="F:oxidoreductase activity, acting on paired donors, with incorporation or reduction of molecular oxygen"/>
    <property type="evidence" value="ECO:0007669"/>
    <property type="project" value="InterPro"/>
</dbReference>
<evidence type="ECO:0000313" key="15">
    <source>
        <dbReference type="EMBL" id="KAF2725012.1"/>
    </source>
</evidence>
<dbReference type="GO" id="GO:1902181">
    <property type="term" value="P:verruculogen biosynthetic process"/>
    <property type="evidence" value="ECO:0007669"/>
    <property type="project" value="UniProtKB-ARBA"/>
</dbReference>
<dbReference type="GO" id="GO:0020037">
    <property type="term" value="F:heme binding"/>
    <property type="evidence" value="ECO:0007669"/>
    <property type="project" value="InterPro"/>
</dbReference>
<evidence type="ECO:0000256" key="11">
    <source>
        <dbReference type="ARBA" id="ARBA00023033"/>
    </source>
</evidence>
<evidence type="ECO:0000256" key="7">
    <source>
        <dbReference type="ARBA" id="ARBA00022723"/>
    </source>
</evidence>
<dbReference type="Pfam" id="PF00067">
    <property type="entry name" value="p450"/>
    <property type="match status" value="1"/>
</dbReference>
<keyword evidence="11" id="KW-0503">Monooxygenase</keyword>
<dbReference type="PRINTS" id="PR00385">
    <property type="entry name" value="P450"/>
</dbReference>
<dbReference type="InterPro" id="IPR050121">
    <property type="entry name" value="Cytochrome_P450_monoxygenase"/>
</dbReference>
<dbReference type="Proteomes" id="UP000799441">
    <property type="component" value="Unassembled WGS sequence"/>
</dbReference>
<evidence type="ECO:0000256" key="2">
    <source>
        <dbReference type="ARBA" id="ARBA00004370"/>
    </source>
</evidence>
<evidence type="ECO:0000256" key="9">
    <source>
        <dbReference type="ARBA" id="ARBA00023002"/>
    </source>
</evidence>
<keyword evidence="5 13" id="KW-0349">Heme</keyword>
<dbReference type="InterPro" id="IPR001128">
    <property type="entry name" value="Cyt_P450"/>
</dbReference>
<name>A0A9P4QD22_9PEZI</name>
<evidence type="ECO:0000256" key="14">
    <source>
        <dbReference type="SAM" id="Phobius"/>
    </source>
</evidence>
<comment type="cofactor">
    <cofactor evidence="1 13">
        <name>heme</name>
        <dbReference type="ChEBI" id="CHEBI:30413"/>
    </cofactor>
</comment>
<dbReference type="PANTHER" id="PTHR24305:SF187">
    <property type="entry name" value="P450, PUTATIVE (EUROFUNG)-RELATED"/>
    <property type="match status" value="1"/>
</dbReference>
<dbReference type="OrthoDB" id="6692864at2759"/>
<keyword evidence="6 14" id="KW-0812">Transmembrane</keyword>
<feature type="transmembrane region" description="Helical" evidence="14">
    <location>
        <begin position="34"/>
        <end position="51"/>
    </location>
</feature>
<dbReference type="GO" id="GO:0016020">
    <property type="term" value="C:membrane"/>
    <property type="evidence" value="ECO:0007669"/>
    <property type="project" value="UniProtKB-SubCell"/>
</dbReference>
<evidence type="ECO:0000256" key="4">
    <source>
        <dbReference type="ARBA" id="ARBA00010617"/>
    </source>
</evidence>
<evidence type="ECO:0000256" key="10">
    <source>
        <dbReference type="ARBA" id="ARBA00023004"/>
    </source>
</evidence>
<dbReference type="AlphaFoldDB" id="A0A9P4QD22"/>
<dbReference type="Gene3D" id="1.10.630.10">
    <property type="entry name" value="Cytochrome P450"/>
    <property type="match status" value="1"/>
</dbReference>
<keyword evidence="8 14" id="KW-1133">Transmembrane helix</keyword>
<evidence type="ECO:0000256" key="8">
    <source>
        <dbReference type="ARBA" id="ARBA00022989"/>
    </source>
</evidence>
<keyword evidence="12 14" id="KW-0472">Membrane</keyword>
<proteinExistence type="inferred from homology"/>
<dbReference type="GO" id="GO:0004497">
    <property type="term" value="F:monooxygenase activity"/>
    <property type="evidence" value="ECO:0007669"/>
    <property type="project" value="UniProtKB-KW"/>
</dbReference>
<organism evidence="15 16">
    <name type="scientific">Polychaeton citri CBS 116435</name>
    <dbReference type="NCBI Taxonomy" id="1314669"/>
    <lineage>
        <taxon>Eukaryota</taxon>
        <taxon>Fungi</taxon>
        <taxon>Dikarya</taxon>
        <taxon>Ascomycota</taxon>
        <taxon>Pezizomycotina</taxon>
        <taxon>Dothideomycetes</taxon>
        <taxon>Dothideomycetidae</taxon>
        <taxon>Capnodiales</taxon>
        <taxon>Capnodiaceae</taxon>
        <taxon>Polychaeton</taxon>
    </lineage>
</organism>
<comment type="caution">
    <text evidence="15">The sequence shown here is derived from an EMBL/GenBank/DDBJ whole genome shotgun (WGS) entry which is preliminary data.</text>
</comment>
<protein>
    <submittedName>
        <fullName evidence="15">Cytochrome P450</fullName>
    </submittedName>
</protein>
<evidence type="ECO:0000256" key="13">
    <source>
        <dbReference type="PIRSR" id="PIRSR602401-1"/>
    </source>
</evidence>
<dbReference type="GO" id="GO:0005506">
    <property type="term" value="F:iron ion binding"/>
    <property type="evidence" value="ECO:0007669"/>
    <property type="project" value="InterPro"/>
</dbReference>
<dbReference type="InterPro" id="IPR002401">
    <property type="entry name" value="Cyt_P450_E_grp-I"/>
</dbReference>
<dbReference type="CDD" id="cd11061">
    <property type="entry name" value="CYP67-like"/>
    <property type="match status" value="1"/>
</dbReference>
<evidence type="ECO:0000256" key="1">
    <source>
        <dbReference type="ARBA" id="ARBA00001971"/>
    </source>
</evidence>
<evidence type="ECO:0000256" key="3">
    <source>
        <dbReference type="ARBA" id="ARBA00004685"/>
    </source>
</evidence>
<dbReference type="PANTHER" id="PTHR24305">
    <property type="entry name" value="CYTOCHROME P450"/>
    <property type="match status" value="1"/>
</dbReference>
<evidence type="ECO:0000256" key="12">
    <source>
        <dbReference type="ARBA" id="ARBA00023136"/>
    </source>
</evidence>
<comment type="pathway">
    <text evidence="3">Mycotoxin biosynthesis.</text>
</comment>
<keyword evidence="7 13" id="KW-0479">Metal-binding</keyword>
<gene>
    <name evidence="15" type="ORF">K431DRAFT_300419</name>
</gene>
<reference evidence="15" key="1">
    <citation type="journal article" date="2020" name="Stud. Mycol.">
        <title>101 Dothideomycetes genomes: a test case for predicting lifestyles and emergence of pathogens.</title>
        <authorList>
            <person name="Haridas S."/>
            <person name="Albert R."/>
            <person name="Binder M."/>
            <person name="Bloem J."/>
            <person name="Labutti K."/>
            <person name="Salamov A."/>
            <person name="Andreopoulos B."/>
            <person name="Baker S."/>
            <person name="Barry K."/>
            <person name="Bills G."/>
            <person name="Bluhm B."/>
            <person name="Cannon C."/>
            <person name="Castanera R."/>
            <person name="Culley D."/>
            <person name="Daum C."/>
            <person name="Ezra D."/>
            <person name="Gonzalez J."/>
            <person name="Henrissat B."/>
            <person name="Kuo A."/>
            <person name="Liang C."/>
            <person name="Lipzen A."/>
            <person name="Lutzoni F."/>
            <person name="Magnuson J."/>
            <person name="Mondo S."/>
            <person name="Nolan M."/>
            <person name="Ohm R."/>
            <person name="Pangilinan J."/>
            <person name="Park H.-J."/>
            <person name="Ramirez L."/>
            <person name="Alfaro M."/>
            <person name="Sun H."/>
            <person name="Tritt A."/>
            <person name="Yoshinaga Y."/>
            <person name="Zwiers L.-H."/>
            <person name="Turgeon B."/>
            <person name="Goodwin S."/>
            <person name="Spatafora J."/>
            <person name="Crous P."/>
            <person name="Grigoriev I."/>
        </authorList>
    </citation>
    <scope>NUCLEOTIDE SEQUENCE</scope>
    <source>
        <strain evidence="15">CBS 116435</strain>
    </source>
</reference>
<dbReference type="PRINTS" id="PR00463">
    <property type="entry name" value="EP450I"/>
</dbReference>
<keyword evidence="16" id="KW-1185">Reference proteome</keyword>
<comment type="similarity">
    <text evidence="4">Belongs to the cytochrome P450 family.</text>
</comment>
<sequence>MPTFNSTLIATVGGVATHFFYFHRGEHFLQPLRYVGALLLGISVGGVLLVQHYDISAFRAIVVSLQHAGIFLAGLYTSLLLYRAFFNPLNHFPGPFMARFTKFDHVIRNRKYDGHHVLHRLHQKYGKFVRIGPNDLSVTDPDGTQVVSAPNSRCTKSPWYAQDTPLISMHTTRDRAMHDRRRRIWSPAFSDRALRGYEERVQVYNDKLIQRIEASNGRPIQANKWLNLFSFDVMGDLGFGKSFEMLDKGETHWAIKLLGAGMDPLGLQIPQWLFRTILAIPGAAGEYFTFIDFCNKQLAERMDAHGKKAEPDICHTLIDQYNTASDKKTLLPMLQGDCRLLIVAGSDTTATTLTHLFFHIACNLDWQDLLRDEIRKHTDGKPILDQAIRDGPILNGMINEALRLNPPVPSGVFRKTPPEGVTIGQTFVPGETVIQMPQYAIGHDEDSYERCEEFLPQRWYGDENLIKHKDAFSPFSSGPFGCIGKNLAYMEIRTVTARILDKFNVALAPGEDGTELLTKSVDHFTVGLGDLWLCFTRRQNVS</sequence>
<dbReference type="EMBL" id="MU003769">
    <property type="protein sequence ID" value="KAF2725012.1"/>
    <property type="molecule type" value="Genomic_DNA"/>
</dbReference>
<evidence type="ECO:0000256" key="6">
    <source>
        <dbReference type="ARBA" id="ARBA00022692"/>
    </source>
</evidence>
<evidence type="ECO:0000256" key="5">
    <source>
        <dbReference type="ARBA" id="ARBA00022617"/>
    </source>
</evidence>
<evidence type="ECO:0000313" key="16">
    <source>
        <dbReference type="Proteomes" id="UP000799441"/>
    </source>
</evidence>
<dbReference type="InterPro" id="IPR036396">
    <property type="entry name" value="Cyt_P450_sf"/>
</dbReference>